<reference evidence="2 3" key="1">
    <citation type="submission" date="2024-10" db="EMBL/GenBank/DDBJ databases">
        <title>The Natural Products Discovery Center: Release of the First 8490 Sequenced Strains for Exploring Actinobacteria Biosynthetic Diversity.</title>
        <authorList>
            <person name="Kalkreuter E."/>
            <person name="Kautsar S.A."/>
            <person name="Yang D."/>
            <person name="Bader C.D."/>
            <person name="Teijaro C.N."/>
            <person name="Fluegel L."/>
            <person name="Davis C.M."/>
            <person name="Simpson J.R."/>
            <person name="Lauterbach L."/>
            <person name="Steele A.D."/>
            <person name="Gui C."/>
            <person name="Meng S."/>
            <person name="Li G."/>
            <person name="Viehrig K."/>
            <person name="Ye F."/>
            <person name="Su P."/>
            <person name="Kiefer A.F."/>
            <person name="Nichols A."/>
            <person name="Cepeda A.J."/>
            <person name="Yan W."/>
            <person name="Fan B."/>
            <person name="Jiang Y."/>
            <person name="Adhikari A."/>
            <person name="Zheng C.-J."/>
            <person name="Schuster L."/>
            <person name="Cowan T.M."/>
            <person name="Smanski M.J."/>
            <person name="Chevrette M.G."/>
            <person name="De Carvalho L.P.S."/>
            <person name="Shen B."/>
        </authorList>
    </citation>
    <scope>NUCLEOTIDE SEQUENCE [LARGE SCALE GENOMIC DNA]</scope>
    <source>
        <strain evidence="2 3">NPDC017990</strain>
    </source>
</reference>
<sequence>MSEWIPASPGEDGSTPVPRDPPDQQATGEPDAWDLDVGKADDDEDSAKAAKVPATDEGGTARRGKSDALESHPEKPVPDEPTG</sequence>
<feature type="compositionally biased region" description="Basic and acidic residues" evidence="1">
    <location>
        <begin position="64"/>
        <end position="83"/>
    </location>
</feature>
<accession>A0ABW7R3C3</accession>
<evidence type="ECO:0000256" key="1">
    <source>
        <dbReference type="SAM" id="MobiDB-lite"/>
    </source>
</evidence>
<feature type="region of interest" description="Disordered" evidence="1">
    <location>
        <begin position="1"/>
        <end position="83"/>
    </location>
</feature>
<comment type="caution">
    <text evidence="2">The sequence shown here is derived from an EMBL/GenBank/DDBJ whole genome shotgun (WGS) entry which is preliminary data.</text>
</comment>
<name>A0ABW7R3C3_9ACTN</name>
<dbReference type="RefSeq" id="WP_397718837.1">
    <property type="nucleotide sequence ID" value="NZ_JBIRGN010000015.1"/>
</dbReference>
<organism evidence="2 3">
    <name type="scientific">Streptomyces longisporoflavus</name>
    <dbReference type="NCBI Taxonomy" id="28044"/>
    <lineage>
        <taxon>Bacteria</taxon>
        <taxon>Bacillati</taxon>
        <taxon>Actinomycetota</taxon>
        <taxon>Actinomycetes</taxon>
        <taxon>Kitasatosporales</taxon>
        <taxon>Streptomycetaceae</taxon>
        <taxon>Streptomyces</taxon>
    </lineage>
</organism>
<dbReference type="EMBL" id="JBIRGQ010000015">
    <property type="protein sequence ID" value="MFH8551768.1"/>
    <property type="molecule type" value="Genomic_DNA"/>
</dbReference>
<evidence type="ECO:0000313" key="3">
    <source>
        <dbReference type="Proteomes" id="UP001610818"/>
    </source>
</evidence>
<dbReference type="Proteomes" id="UP001610818">
    <property type="component" value="Unassembled WGS sequence"/>
</dbReference>
<evidence type="ECO:0000313" key="2">
    <source>
        <dbReference type="EMBL" id="MFH8551768.1"/>
    </source>
</evidence>
<keyword evidence="3" id="KW-1185">Reference proteome</keyword>
<proteinExistence type="predicted"/>
<protein>
    <submittedName>
        <fullName evidence="2">Uncharacterized protein</fullName>
    </submittedName>
</protein>
<gene>
    <name evidence="2" type="ORF">ACH4F9_43010</name>
</gene>